<dbReference type="GO" id="GO:0016787">
    <property type="term" value="F:hydrolase activity"/>
    <property type="evidence" value="ECO:0007669"/>
    <property type="project" value="UniProtKB-KW"/>
</dbReference>
<gene>
    <name evidence="5" type="primary">bsn</name>
    <name evidence="5" type="ORF">Spa11_45400</name>
</gene>
<dbReference type="AlphaFoldDB" id="A0A518KEU6"/>
<protein>
    <submittedName>
        <fullName evidence="5">Extracellular ribonuclease</fullName>
        <ecNumber evidence="5">3.1.-.-</ecNumber>
    </submittedName>
</protein>
<dbReference type="PANTHER" id="PTHR33607">
    <property type="entry name" value="ENDONUCLEASE-1"/>
    <property type="match status" value="1"/>
</dbReference>
<proteinExistence type="inferred from homology"/>
<evidence type="ECO:0000256" key="4">
    <source>
        <dbReference type="SAM" id="SignalP"/>
    </source>
</evidence>
<dbReference type="InterPro" id="IPR044925">
    <property type="entry name" value="His-Me_finger_sf"/>
</dbReference>
<dbReference type="Pfam" id="PF04231">
    <property type="entry name" value="Endonuclease_1"/>
    <property type="match status" value="1"/>
</dbReference>
<feature type="signal peptide" evidence="4">
    <location>
        <begin position="1"/>
        <end position="24"/>
    </location>
</feature>
<keyword evidence="2" id="KW-0540">Nuclease</keyword>
<feature type="chain" id="PRO_5021732447" evidence="4">
    <location>
        <begin position="25"/>
        <end position="592"/>
    </location>
</feature>
<dbReference type="GO" id="GO:0004518">
    <property type="term" value="F:nuclease activity"/>
    <property type="evidence" value="ECO:0007669"/>
    <property type="project" value="UniProtKB-KW"/>
</dbReference>
<evidence type="ECO:0000256" key="1">
    <source>
        <dbReference type="ARBA" id="ARBA00006429"/>
    </source>
</evidence>
<keyword evidence="3 5" id="KW-0378">Hydrolase</keyword>
<dbReference type="PANTHER" id="PTHR33607:SF2">
    <property type="entry name" value="ENDONUCLEASE-1"/>
    <property type="match status" value="1"/>
</dbReference>
<evidence type="ECO:0000313" key="6">
    <source>
        <dbReference type="Proteomes" id="UP000316426"/>
    </source>
</evidence>
<evidence type="ECO:0000313" key="5">
    <source>
        <dbReference type="EMBL" id="QDV76310.1"/>
    </source>
</evidence>
<dbReference type="InterPro" id="IPR018247">
    <property type="entry name" value="EF_Hand_1_Ca_BS"/>
</dbReference>
<keyword evidence="6" id="KW-1185">Reference proteome</keyword>
<dbReference type="Proteomes" id="UP000316426">
    <property type="component" value="Chromosome"/>
</dbReference>
<dbReference type="SUPFAM" id="SSF54060">
    <property type="entry name" value="His-Me finger endonucleases"/>
    <property type="match status" value="1"/>
</dbReference>
<sequence length="592" mass="61668" precursor="true">MSTVAARRLAFAHVFVWWAAIATAGPWDAPASYYNSATGTGATLKSQLHNIIDGHTSRSYGDLRTLLQVTDADPDNPGHILLVYDRVSLDLSSINSGSIPGWDSGNSWNREHTWPQSLGVGSGGPDTSDMHHLRPSTNSVNNARGNKPFGGSYGQPYGDAGGGYWYPGDADAGMIARGMFYMAVRYDGSDSGTGNLELVNGSGGGSTIGDLASLLDWHYRAAPDDFERRRNDIIFDSYQYNRNPFIDHPEYAWSVFVDQQNDTQLSIAGATASADGSSTRDIDLGRVFVGGAAPSQVSVGLDKNGVDGTYFQVTATGAAFTNAGEYSKPVPMGSLAGAFDSFDVGLNASTAAAGSYTGSVIVDNLDVTTAGGAGRGANDGNDVVNLAFDVVNHAVASFTDDVLTTSLTIDFGQVTIGSGTLAEELSIFNFDGTGAPAFAADLDIDSVAIVGDGGMSLDLSPTFGVEQGAGVVFDAIFDTSSLGEFANTFTIHLSDEDLVGAQLSTLSLTLLGEVIAAPGLAGDYNGDGRIDAADYTVWRDGNSPDNSPAGYDVWAANYGESIPQSTSVPEPTGVLMVLALFVGSAVRTARVA</sequence>
<evidence type="ECO:0000256" key="2">
    <source>
        <dbReference type="ARBA" id="ARBA00022722"/>
    </source>
</evidence>
<evidence type="ECO:0000256" key="3">
    <source>
        <dbReference type="ARBA" id="ARBA00022801"/>
    </source>
</evidence>
<reference evidence="5 6" key="1">
    <citation type="submission" date="2019-02" db="EMBL/GenBank/DDBJ databases">
        <title>Deep-cultivation of Planctomycetes and their phenomic and genomic characterization uncovers novel biology.</title>
        <authorList>
            <person name="Wiegand S."/>
            <person name="Jogler M."/>
            <person name="Boedeker C."/>
            <person name="Pinto D."/>
            <person name="Vollmers J."/>
            <person name="Rivas-Marin E."/>
            <person name="Kohn T."/>
            <person name="Peeters S.H."/>
            <person name="Heuer A."/>
            <person name="Rast P."/>
            <person name="Oberbeckmann S."/>
            <person name="Bunk B."/>
            <person name="Jeske O."/>
            <person name="Meyerdierks A."/>
            <person name="Storesund J.E."/>
            <person name="Kallscheuer N."/>
            <person name="Luecker S."/>
            <person name="Lage O.M."/>
            <person name="Pohl T."/>
            <person name="Merkel B.J."/>
            <person name="Hornburger P."/>
            <person name="Mueller R.-W."/>
            <person name="Bruemmer F."/>
            <person name="Labrenz M."/>
            <person name="Spormann A.M."/>
            <person name="Op den Camp H."/>
            <person name="Overmann J."/>
            <person name="Amann R."/>
            <person name="Jetten M.S.M."/>
            <person name="Mascher T."/>
            <person name="Medema M.H."/>
            <person name="Devos D.P."/>
            <person name="Kaster A.-K."/>
            <person name="Ovreas L."/>
            <person name="Rohde M."/>
            <person name="Galperin M.Y."/>
            <person name="Jogler C."/>
        </authorList>
    </citation>
    <scope>NUCLEOTIDE SEQUENCE [LARGE SCALE GENOMIC DNA]</scope>
    <source>
        <strain evidence="5 6">Spa11</strain>
    </source>
</reference>
<accession>A0A518KEU6</accession>
<organism evidence="5 6">
    <name type="scientific">Botrimarina mediterranea</name>
    <dbReference type="NCBI Taxonomy" id="2528022"/>
    <lineage>
        <taxon>Bacteria</taxon>
        <taxon>Pseudomonadati</taxon>
        <taxon>Planctomycetota</taxon>
        <taxon>Planctomycetia</taxon>
        <taxon>Pirellulales</taxon>
        <taxon>Lacipirellulaceae</taxon>
        <taxon>Botrimarina</taxon>
    </lineage>
</organism>
<dbReference type="KEGG" id="bmei:Spa11_45400"/>
<keyword evidence="4" id="KW-0732">Signal</keyword>
<dbReference type="PROSITE" id="PS00018">
    <property type="entry name" value="EF_HAND_1"/>
    <property type="match status" value="1"/>
</dbReference>
<dbReference type="InterPro" id="IPR007346">
    <property type="entry name" value="Endonuclease-I"/>
</dbReference>
<dbReference type="EMBL" id="CP036349">
    <property type="protein sequence ID" value="QDV76310.1"/>
    <property type="molecule type" value="Genomic_DNA"/>
</dbReference>
<dbReference type="EC" id="3.1.-.-" evidence="5"/>
<dbReference type="RefSeq" id="WP_145116760.1">
    <property type="nucleotide sequence ID" value="NZ_CP036349.1"/>
</dbReference>
<name>A0A518KEU6_9BACT</name>
<comment type="similarity">
    <text evidence="1">Belongs to the EndA/NucM nuclease family.</text>
</comment>